<reference evidence="8 9" key="1">
    <citation type="journal article" date="2012" name="J. Bacteriol.">
        <title>Complete genome sequences of Desulfosporosinus orientis DSM765T, Desulfosporosinus youngiae DSM17734T, Desulfosporosinus meridiei DSM13257T, and Desulfosporosinus acidiphilus DSM22704T.</title>
        <authorList>
            <person name="Pester M."/>
            <person name="Brambilla E."/>
            <person name="Alazard D."/>
            <person name="Rattei T."/>
            <person name="Weinmaier T."/>
            <person name="Han J."/>
            <person name="Lucas S."/>
            <person name="Lapidus A."/>
            <person name="Cheng J.F."/>
            <person name="Goodwin L."/>
            <person name="Pitluck S."/>
            <person name="Peters L."/>
            <person name="Ovchinnikova G."/>
            <person name="Teshima H."/>
            <person name="Detter J.C."/>
            <person name="Han C.S."/>
            <person name="Tapia R."/>
            <person name="Land M.L."/>
            <person name="Hauser L."/>
            <person name="Kyrpides N.C."/>
            <person name="Ivanova N.N."/>
            <person name="Pagani I."/>
            <person name="Huntmann M."/>
            <person name="Wei C.L."/>
            <person name="Davenport K.W."/>
            <person name="Daligault H."/>
            <person name="Chain P.S."/>
            <person name="Chen A."/>
            <person name="Mavromatis K."/>
            <person name="Markowitz V."/>
            <person name="Szeto E."/>
            <person name="Mikhailova N."/>
            <person name="Pati A."/>
            <person name="Wagner M."/>
            <person name="Woyke T."/>
            <person name="Ollivier B."/>
            <person name="Klenk H.P."/>
            <person name="Spring S."/>
            <person name="Loy A."/>
        </authorList>
    </citation>
    <scope>NUCLEOTIDE SEQUENCE [LARGE SCALE GENOMIC DNA]</scope>
    <source>
        <strain evidence="9">DSM 22704 / JCM 16185 / SJ4</strain>
    </source>
</reference>
<dbReference type="eggNOG" id="COG1961">
    <property type="taxonomic scope" value="Bacteria"/>
</dbReference>
<dbReference type="Pfam" id="PF07508">
    <property type="entry name" value="Recombinase"/>
    <property type="match status" value="1"/>
</dbReference>
<dbReference type="PROSITE" id="PS00397">
    <property type="entry name" value="RECOMBINASES_1"/>
    <property type="match status" value="1"/>
</dbReference>
<evidence type="ECO:0000256" key="2">
    <source>
        <dbReference type="ARBA" id="ARBA00023125"/>
    </source>
</evidence>
<dbReference type="CDD" id="cd00338">
    <property type="entry name" value="Ser_Recombinase"/>
    <property type="match status" value="1"/>
</dbReference>
<dbReference type="InterPro" id="IPR036162">
    <property type="entry name" value="Resolvase-like_N_sf"/>
</dbReference>
<dbReference type="GO" id="GO:0003677">
    <property type="term" value="F:DNA binding"/>
    <property type="evidence" value="ECO:0007669"/>
    <property type="project" value="UniProtKB-KW"/>
</dbReference>
<dbReference type="InterPro" id="IPR011109">
    <property type="entry name" value="DNA_bind_recombinase_dom"/>
</dbReference>
<dbReference type="EMBL" id="CP003639">
    <property type="protein sequence ID" value="AFM43007.1"/>
    <property type="molecule type" value="Genomic_DNA"/>
</dbReference>
<dbReference type="GO" id="GO:0015074">
    <property type="term" value="P:DNA integration"/>
    <property type="evidence" value="ECO:0007669"/>
    <property type="project" value="UniProtKB-KW"/>
</dbReference>
<dbReference type="InterPro" id="IPR006118">
    <property type="entry name" value="Recombinase_CS"/>
</dbReference>
<dbReference type="Proteomes" id="UP000002892">
    <property type="component" value="Chromosome"/>
</dbReference>
<evidence type="ECO:0000256" key="3">
    <source>
        <dbReference type="ARBA" id="ARBA00023172"/>
    </source>
</evidence>
<name>I4DB33_DESAJ</name>
<protein>
    <submittedName>
        <fullName evidence="8">Site-specific recombinase, DNA invertase Pin</fullName>
    </submittedName>
</protein>
<dbReference type="Pfam" id="PF13408">
    <property type="entry name" value="Zn_ribbon_recom"/>
    <property type="match status" value="1"/>
</dbReference>
<dbReference type="PANTHER" id="PTHR30461:SF23">
    <property type="entry name" value="DNA RECOMBINASE-RELATED"/>
    <property type="match status" value="1"/>
</dbReference>
<dbReference type="InterPro" id="IPR006119">
    <property type="entry name" value="Resolv_N"/>
</dbReference>
<proteinExistence type="predicted"/>
<feature type="domain" description="Recombinase" evidence="7">
    <location>
        <begin position="158"/>
        <end position="295"/>
    </location>
</feature>
<dbReference type="KEGG" id="dai:Desaci_4145"/>
<keyword evidence="5" id="KW-0175">Coiled coil</keyword>
<organism evidence="8 9">
    <name type="scientific">Desulfosporosinus acidiphilus (strain DSM 22704 / JCM 16185 / SJ4)</name>
    <dbReference type="NCBI Taxonomy" id="646529"/>
    <lineage>
        <taxon>Bacteria</taxon>
        <taxon>Bacillati</taxon>
        <taxon>Bacillota</taxon>
        <taxon>Clostridia</taxon>
        <taxon>Eubacteriales</taxon>
        <taxon>Desulfitobacteriaceae</taxon>
        <taxon>Desulfosporosinus</taxon>
    </lineage>
</organism>
<accession>I4DB33</accession>
<keyword evidence="3" id="KW-0233">DNA recombination</keyword>
<dbReference type="SUPFAM" id="SSF53041">
    <property type="entry name" value="Resolvase-like"/>
    <property type="match status" value="1"/>
</dbReference>
<dbReference type="SMART" id="SM00857">
    <property type="entry name" value="Resolvase"/>
    <property type="match status" value="1"/>
</dbReference>
<evidence type="ECO:0000256" key="4">
    <source>
        <dbReference type="PROSITE-ProRule" id="PRU10137"/>
    </source>
</evidence>
<dbReference type="OrthoDB" id="1094757at2"/>
<keyword evidence="9" id="KW-1185">Reference proteome</keyword>
<dbReference type="RefSeq" id="WP_014828993.1">
    <property type="nucleotide sequence ID" value="NC_018068.1"/>
</dbReference>
<dbReference type="InterPro" id="IPR038109">
    <property type="entry name" value="DNA_bind_recomb_sf"/>
</dbReference>
<sequence length="503" mass="58503">MKSAWAYIRVSTQEQGEFSPDAQLREIKQKAKGQGHSIVQVFQDIGESAKMADRPEFQRMINEAKRLEKGSVDAIYVHKIDRFARNREDSVVYKAMLRREYGIQVLSAKEDLDDGPVGRLIEGILECIAEWYSLNLAQEVRKGMTEKAMKGGNLTRPAFGYVLPEAGERFEIVPEQAEIVQLIYKLYTEDNWGRRKIAKYLNENIKIRQPERVAKKGKKKGQRIGGNPWNDTRIKYILNNPLYIGKTRWNVHDSTSGYEKKPEEDWIISDGQHEPIINIDVWEKAQMKTKRKKVSPGESSNYLLSGLLRCADCGSSLSANRKREIRQDTEFFFPYYNCDKYKNGSGCRSQFVSVRRIESAILAHIKKTSETIENISVEVLKDNSNEVAELTLLERSLESYKERYLRIKHAFESGVDTLEEYKENKLRLKHEEEEIENRIKQLKTIKPTCDSTDFRMQLKNVHTLLNDPTVSMNEKKQAIRKYIKSIEFSRHNNILRINYCIRD</sequence>
<evidence type="ECO:0000256" key="1">
    <source>
        <dbReference type="ARBA" id="ARBA00022908"/>
    </source>
</evidence>
<keyword evidence="1" id="KW-0229">DNA integration</keyword>
<dbReference type="PROSITE" id="PS51737">
    <property type="entry name" value="RECOMBINASE_DNA_BIND"/>
    <property type="match status" value="1"/>
</dbReference>
<feature type="coiled-coil region" evidence="5">
    <location>
        <begin position="383"/>
        <end position="445"/>
    </location>
</feature>
<feature type="domain" description="Resolvase/invertase-type recombinase catalytic" evidence="6">
    <location>
        <begin position="3"/>
        <end position="151"/>
    </location>
</feature>
<dbReference type="STRING" id="646529.Desaci_4145"/>
<evidence type="ECO:0000259" key="7">
    <source>
        <dbReference type="PROSITE" id="PS51737"/>
    </source>
</evidence>
<dbReference type="HOGENOM" id="CLU_010686_18_11_9"/>
<dbReference type="InterPro" id="IPR050639">
    <property type="entry name" value="SSR_resolvase"/>
</dbReference>
<keyword evidence="2" id="KW-0238">DNA-binding</keyword>
<dbReference type="Gene3D" id="3.90.1750.20">
    <property type="entry name" value="Putative Large Serine Recombinase, Chain B, Domain 2"/>
    <property type="match status" value="1"/>
</dbReference>
<dbReference type="GO" id="GO:0000150">
    <property type="term" value="F:DNA strand exchange activity"/>
    <property type="evidence" value="ECO:0007669"/>
    <property type="project" value="InterPro"/>
</dbReference>
<evidence type="ECO:0000313" key="9">
    <source>
        <dbReference type="Proteomes" id="UP000002892"/>
    </source>
</evidence>
<dbReference type="Pfam" id="PF00239">
    <property type="entry name" value="Resolvase"/>
    <property type="match status" value="1"/>
</dbReference>
<evidence type="ECO:0000259" key="6">
    <source>
        <dbReference type="PROSITE" id="PS51736"/>
    </source>
</evidence>
<dbReference type="Gene3D" id="3.40.50.1390">
    <property type="entry name" value="Resolvase, N-terminal catalytic domain"/>
    <property type="match status" value="1"/>
</dbReference>
<dbReference type="AlphaFoldDB" id="I4DB33"/>
<dbReference type="InterPro" id="IPR025827">
    <property type="entry name" value="Zn_ribbon_recom_dom"/>
</dbReference>
<gene>
    <name evidence="8" type="ordered locus">Desaci_4145</name>
</gene>
<evidence type="ECO:0000256" key="5">
    <source>
        <dbReference type="SAM" id="Coils"/>
    </source>
</evidence>
<dbReference type="PANTHER" id="PTHR30461">
    <property type="entry name" value="DNA-INVERTASE FROM LAMBDOID PROPHAGE"/>
    <property type="match status" value="1"/>
</dbReference>
<dbReference type="PROSITE" id="PS51736">
    <property type="entry name" value="RECOMBINASES_3"/>
    <property type="match status" value="1"/>
</dbReference>
<feature type="active site" description="O-(5'-phospho-DNA)-serine intermediate" evidence="4">
    <location>
        <position position="11"/>
    </location>
</feature>
<evidence type="ECO:0000313" key="8">
    <source>
        <dbReference type="EMBL" id="AFM43007.1"/>
    </source>
</evidence>